<evidence type="ECO:0000256" key="1">
    <source>
        <dbReference type="SAM" id="SignalP"/>
    </source>
</evidence>
<organism evidence="2 3">
    <name type="scientific">Fibroporia radiculosa</name>
    <dbReference type="NCBI Taxonomy" id="599839"/>
    <lineage>
        <taxon>Eukaryota</taxon>
        <taxon>Fungi</taxon>
        <taxon>Dikarya</taxon>
        <taxon>Basidiomycota</taxon>
        <taxon>Agaricomycotina</taxon>
        <taxon>Agaricomycetes</taxon>
        <taxon>Polyporales</taxon>
        <taxon>Fibroporiaceae</taxon>
        <taxon>Fibroporia</taxon>
    </lineage>
</organism>
<dbReference type="Proteomes" id="UP000006352">
    <property type="component" value="Unassembled WGS sequence"/>
</dbReference>
<protein>
    <submittedName>
        <fullName evidence="2">Uncharacterized protein</fullName>
    </submittedName>
</protein>
<sequence length="38" mass="4044">MSFFKSILTIFVFVAALAMKSNAACVDSDDTTVDIACP</sequence>
<dbReference type="InParanoid" id="J4ICG9"/>
<evidence type="ECO:0000313" key="2">
    <source>
        <dbReference type="EMBL" id="CCM06391.1"/>
    </source>
</evidence>
<gene>
    <name evidence="2" type="ORF">FIBRA_08650</name>
</gene>
<dbReference type="HOGENOM" id="CLU_3335564_0_0_1"/>
<reference evidence="2 3" key="1">
    <citation type="journal article" date="2012" name="Appl. Environ. Microbiol.">
        <title>Short-read sequencing for genomic analysis of the brown rot fungus Fibroporia radiculosa.</title>
        <authorList>
            <person name="Tang J.D."/>
            <person name="Perkins A.D."/>
            <person name="Sonstegard T.S."/>
            <person name="Schroeder S.G."/>
            <person name="Burgess S.C."/>
            <person name="Diehl S.V."/>
        </authorList>
    </citation>
    <scope>NUCLEOTIDE SEQUENCE [LARGE SCALE GENOMIC DNA]</scope>
    <source>
        <strain evidence="2 3">TFFH 294</strain>
    </source>
</reference>
<dbReference type="RefSeq" id="XP_012185674.1">
    <property type="nucleotide sequence ID" value="XM_012330284.1"/>
</dbReference>
<feature type="signal peptide" evidence="1">
    <location>
        <begin position="1"/>
        <end position="23"/>
    </location>
</feature>
<dbReference type="GeneID" id="24101291"/>
<dbReference type="AlphaFoldDB" id="J4ICG9"/>
<proteinExistence type="predicted"/>
<evidence type="ECO:0000313" key="3">
    <source>
        <dbReference type="Proteomes" id="UP000006352"/>
    </source>
</evidence>
<feature type="chain" id="PRO_5003778530" evidence="1">
    <location>
        <begin position="24"/>
        <end position="38"/>
    </location>
</feature>
<keyword evidence="1" id="KW-0732">Signal</keyword>
<accession>J4ICG9</accession>
<dbReference type="EMBL" id="HE797312">
    <property type="protein sequence ID" value="CCM06391.1"/>
    <property type="molecule type" value="Genomic_DNA"/>
</dbReference>
<name>J4ICG9_9APHY</name>
<keyword evidence="3" id="KW-1185">Reference proteome</keyword>